<dbReference type="AlphaFoldDB" id="A0A1Y1CLU2"/>
<accession>A0A1Y1CLU2</accession>
<proteinExistence type="predicted"/>
<evidence type="ECO:0000256" key="1">
    <source>
        <dbReference type="SAM" id="SignalP"/>
    </source>
</evidence>
<reference evidence="3" key="2">
    <citation type="journal article" date="2020" name="Antonie Van Leeuwenhoek">
        <title>Labilibaculum antarcticum sp. nov., a novel facultative anaerobic, psychrotorelant bacterium isolated from marine sediment of Antarctica.</title>
        <authorList>
            <person name="Watanabe M."/>
            <person name="Kojima H."/>
            <person name="Fukui M."/>
        </authorList>
    </citation>
    <scope>NUCLEOTIDE SEQUENCE [LARGE SCALE GENOMIC DNA]</scope>
    <source>
        <strain evidence="3">SPP2</strain>
    </source>
</reference>
<organism evidence="2 3">
    <name type="scientific">Labilibaculum antarcticum</name>
    <dbReference type="NCBI Taxonomy" id="1717717"/>
    <lineage>
        <taxon>Bacteria</taxon>
        <taxon>Pseudomonadati</taxon>
        <taxon>Bacteroidota</taxon>
        <taxon>Bacteroidia</taxon>
        <taxon>Marinilabiliales</taxon>
        <taxon>Marinifilaceae</taxon>
        <taxon>Labilibaculum</taxon>
    </lineage>
</organism>
<dbReference type="Proteomes" id="UP000218267">
    <property type="component" value="Chromosome"/>
</dbReference>
<gene>
    <name evidence="2" type="ORF">ALGA_2959</name>
</gene>
<name>A0A1Y1CLU2_9BACT</name>
<reference evidence="2 3" key="1">
    <citation type="journal article" date="2018" name="Mar. Genomics">
        <title>Complete genome sequence of Marinifilaceae bacterium strain SPP2, isolated from the Antarctic marine sediment.</title>
        <authorList>
            <person name="Watanabe M."/>
            <person name="Kojima H."/>
            <person name="Fukui M."/>
        </authorList>
    </citation>
    <scope>NUCLEOTIDE SEQUENCE [LARGE SCALE GENOMIC DNA]</scope>
    <source>
        <strain evidence="2 3">SPP2</strain>
    </source>
</reference>
<keyword evidence="1" id="KW-0732">Signal</keyword>
<dbReference type="EMBL" id="AP018042">
    <property type="protein sequence ID" value="BAX81264.1"/>
    <property type="molecule type" value="Genomic_DNA"/>
</dbReference>
<feature type="chain" id="PRO_5012372416" evidence="1">
    <location>
        <begin position="32"/>
        <end position="131"/>
    </location>
</feature>
<evidence type="ECO:0000313" key="2">
    <source>
        <dbReference type="EMBL" id="BAX81264.1"/>
    </source>
</evidence>
<evidence type="ECO:0000313" key="3">
    <source>
        <dbReference type="Proteomes" id="UP000218267"/>
    </source>
</evidence>
<dbReference type="KEGG" id="mbas:ALGA_2959"/>
<feature type="signal peptide" evidence="1">
    <location>
        <begin position="1"/>
        <end position="31"/>
    </location>
</feature>
<keyword evidence="3" id="KW-1185">Reference proteome</keyword>
<sequence length="131" mass="15246">MIDVKIKNQYMKIIARSLVLLFVLVSFTVSAKNNSAVTKRANLITSWMEKKLDLSADQISKVEILNLKYENEIENLTLEKEGFPCMQAVRDSLKRKEVEMRDVLSEKQLASYIECKCELKEELKRNCKELK</sequence>
<protein>
    <submittedName>
        <fullName evidence="2">Uncharacterized protein</fullName>
    </submittedName>
</protein>